<dbReference type="GO" id="GO:0071555">
    <property type="term" value="P:cell wall organization"/>
    <property type="evidence" value="ECO:0007669"/>
    <property type="project" value="UniProtKB-UniRule"/>
</dbReference>
<dbReference type="GO" id="GO:0016740">
    <property type="term" value="F:transferase activity"/>
    <property type="evidence" value="ECO:0007669"/>
    <property type="project" value="UniProtKB-KW"/>
</dbReference>
<evidence type="ECO:0000256" key="6">
    <source>
        <dbReference type="ARBA" id="ARBA00023316"/>
    </source>
</evidence>
<evidence type="ECO:0000259" key="9">
    <source>
        <dbReference type="PROSITE" id="PS52029"/>
    </source>
</evidence>
<evidence type="ECO:0000313" key="10">
    <source>
        <dbReference type="EMBL" id="QNM83719.1"/>
    </source>
</evidence>
<reference evidence="10 11" key="1">
    <citation type="submission" date="2020-08" db="EMBL/GenBank/DDBJ databases">
        <title>Sphingomonas sp. sand1-3 16S ribosomal RNA gene Genome sequencing and assembly.</title>
        <authorList>
            <person name="Kang M."/>
        </authorList>
    </citation>
    <scope>NUCLEOTIDE SEQUENCE [LARGE SCALE GENOMIC DNA]</scope>
    <source>
        <strain evidence="11">sand1-3</strain>
    </source>
</reference>
<evidence type="ECO:0000256" key="7">
    <source>
        <dbReference type="PROSITE-ProRule" id="PRU01373"/>
    </source>
</evidence>
<dbReference type="InterPro" id="IPR038063">
    <property type="entry name" value="Transpep_catalytic_dom"/>
</dbReference>
<dbReference type="Proteomes" id="UP000515861">
    <property type="component" value="Chromosome"/>
</dbReference>
<evidence type="ECO:0000313" key="11">
    <source>
        <dbReference type="Proteomes" id="UP000515861"/>
    </source>
</evidence>
<dbReference type="GO" id="GO:0071972">
    <property type="term" value="F:peptidoglycan L,D-transpeptidase activity"/>
    <property type="evidence" value="ECO:0007669"/>
    <property type="project" value="TreeGrafter"/>
</dbReference>
<dbReference type="PANTHER" id="PTHR30582:SF2">
    <property type="entry name" value="L,D-TRANSPEPTIDASE YCIB-RELATED"/>
    <property type="match status" value="1"/>
</dbReference>
<keyword evidence="8" id="KW-0732">Signal</keyword>
<feature type="chain" id="PRO_5028974618" evidence="8">
    <location>
        <begin position="22"/>
        <end position="228"/>
    </location>
</feature>
<dbReference type="Pfam" id="PF03734">
    <property type="entry name" value="YkuD"/>
    <property type="match status" value="1"/>
</dbReference>
<evidence type="ECO:0000256" key="4">
    <source>
        <dbReference type="ARBA" id="ARBA00022960"/>
    </source>
</evidence>
<dbReference type="GO" id="GO:0005576">
    <property type="term" value="C:extracellular region"/>
    <property type="evidence" value="ECO:0007669"/>
    <property type="project" value="TreeGrafter"/>
</dbReference>
<dbReference type="PROSITE" id="PS52029">
    <property type="entry name" value="LD_TPASE"/>
    <property type="match status" value="1"/>
</dbReference>
<evidence type="ECO:0000256" key="8">
    <source>
        <dbReference type="SAM" id="SignalP"/>
    </source>
</evidence>
<dbReference type="EMBL" id="CP060697">
    <property type="protein sequence ID" value="QNM83719.1"/>
    <property type="molecule type" value="Genomic_DNA"/>
</dbReference>
<evidence type="ECO:0000256" key="5">
    <source>
        <dbReference type="ARBA" id="ARBA00022984"/>
    </source>
</evidence>
<dbReference type="InterPro" id="IPR050979">
    <property type="entry name" value="LD-transpeptidase"/>
</dbReference>
<sequence>MKALIAASILMATFGTGAAHAAEIPSASLEVQAKALPQGQYFWASNAPQNGPLLLTIDLTEQRIRVYRDGVLFAASATSTGSEGRETPTGVFTILEKQVEHRSSTYDNAPMPFMQRLTEKGVAIHSGNLPGYAASHGCIRLPDAFARKLFAITEIGTPVMITDSAQIAERERIEAEYRKAQQDYAQTLYSKQAAAKSVLTEHNRAKAEHQRAMEAYAAEFGQPEKPRR</sequence>
<organism evidence="10 11">
    <name type="scientific">Sphingomonas sabuli</name>
    <dbReference type="NCBI Taxonomy" id="2764186"/>
    <lineage>
        <taxon>Bacteria</taxon>
        <taxon>Pseudomonadati</taxon>
        <taxon>Pseudomonadota</taxon>
        <taxon>Alphaproteobacteria</taxon>
        <taxon>Sphingomonadales</taxon>
        <taxon>Sphingomonadaceae</taxon>
        <taxon>Sphingomonas</taxon>
    </lineage>
</organism>
<evidence type="ECO:0000256" key="1">
    <source>
        <dbReference type="ARBA" id="ARBA00004752"/>
    </source>
</evidence>
<proteinExistence type="inferred from homology"/>
<dbReference type="UniPathway" id="UPA00219"/>
<feature type="active site" description="Proton donor/acceptor" evidence="7">
    <location>
        <position position="125"/>
    </location>
</feature>
<dbReference type="GO" id="GO:0008360">
    <property type="term" value="P:regulation of cell shape"/>
    <property type="evidence" value="ECO:0007669"/>
    <property type="project" value="UniProtKB-UniRule"/>
</dbReference>
<comment type="similarity">
    <text evidence="2">Belongs to the YkuD family.</text>
</comment>
<dbReference type="AlphaFoldDB" id="A0A7G9L520"/>
<keyword evidence="11" id="KW-1185">Reference proteome</keyword>
<evidence type="ECO:0000256" key="2">
    <source>
        <dbReference type="ARBA" id="ARBA00005992"/>
    </source>
</evidence>
<name>A0A7G9L520_9SPHN</name>
<feature type="active site" description="Nucleophile" evidence="7">
    <location>
        <position position="138"/>
    </location>
</feature>
<dbReference type="CDD" id="cd16913">
    <property type="entry name" value="YkuD_like"/>
    <property type="match status" value="1"/>
</dbReference>
<feature type="signal peptide" evidence="8">
    <location>
        <begin position="1"/>
        <end position="21"/>
    </location>
</feature>
<evidence type="ECO:0000256" key="3">
    <source>
        <dbReference type="ARBA" id="ARBA00022679"/>
    </source>
</evidence>
<keyword evidence="5 7" id="KW-0573">Peptidoglycan synthesis</keyword>
<keyword evidence="3" id="KW-0808">Transferase</keyword>
<dbReference type="NCBIfam" id="NF004785">
    <property type="entry name" value="PRK06132.1-2"/>
    <property type="match status" value="1"/>
</dbReference>
<feature type="domain" description="L,D-TPase catalytic" evidence="9">
    <location>
        <begin position="53"/>
        <end position="162"/>
    </location>
</feature>
<gene>
    <name evidence="10" type="ORF">H8M03_05195</name>
</gene>
<accession>A0A7G9L520</accession>
<dbReference type="InterPro" id="IPR005490">
    <property type="entry name" value="LD_TPept_cat_dom"/>
</dbReference>
<dbReference type="Gene3D" id="2.40.440.10">
    <property type="entry name" value="L,D-transpeptidase catalytic domain-like"/>
    <property type="match status" value="1"/>
</dbReference>
<dbReference type="SUPFAM" id="SSF141523">
    <property type="entry name" value="L,D-transpeptidase catalytic domain-like"/>
    <property type="match status" value="1"/>
</dbReference>
<dbReference type="GO" id="GO:0018104">
    <property type="term" value="P:peptidoglycan-protein cross-linking"/>
    <property type="evidence" value="ECO:0007669"/>
    <property type="project" value="TreeGrafter"/>
</dbReference>
<keyword evidence="6 7" id="KW-0961">Cell wall biogenesis/degradation</keyword>
<keyword evidence="4 7" id="KW-0133">Cell shape</keyword>
<protein>
    <submittedName>
        <fullName evidence="10">L,D-transpeptidase family protein</fullName>
    </submittedName>
</protein>
<dbReference type="PANTHER" id="PTHR30582">
    <property type="entry name" value="L,D-TRANSPEPTIDASE"/>
    <property type="match status" value="1"/>
</dbReference>
<comment type="pathway">
    <text evidence="1 7">Cell wall biogenesis; peptidoglycan biosynthesis.</text>
</comment>
<dbReference type="KEGG" id="ssau:H8M03_05195"/>